<dbReference type="EMBL" id="GGEC01047446">
    <property type="protein sequence ID" value="MBX27930.1"/>
    <property type="molecule type" value="Transcribed_RNA"/>
</dbReference>
<evidence type="ECO:0000313" key="1">
    <source>
        <dbReference type="EMBL" id="MBX27930.1"/>
    </source>
</evidence>
<accession>A0A2P2MCH8</accession>
<organism evidence="1">
    <name type="scientific">Rhizophora mucronata</name>
    <name type="common">Asiatic mangrove</name>
    <dbReference type="NCBI Taxonomy" id="61149"/>
    <lineage>
        <taxon>Eukaryota</taxon>
        <taxon>Viridiplantae</taxon>
        <taxon>Streptophyta</taxon>
        <taxon>Embryophyta</taxon>
        <taxon>Tracheophyta</taxon>
        <taxon>Spermatophyta</taxon>
        <taxon>Magnoliopsida</taxon>
        <taxon>eudicotyledons</taxon>
        <taxon>Gunneridae</taxon>
        <taxon>Pentapetalae</taxon>
        <taxon>rosids</taxon>
        <taxon>fabids</taxon>
        <taxon>Malpighiales</taxon>
        <taxon>Rhizophoraceae</taxon>
        <taxon>Rhizophora</taxon>
    </lineage>
</organism>
<name>A0A2P2MCH8_RHIMU</name>
<dbReference type="AlphaFoldDB" id="A0A2P2MCH8"/>
<protein>
    <submittedName>
        <fullName evidence="1">Acetyl-CoA C-acetyltransferase</fullName>
    </submittedName>
</protein>
<dbReference type="GO" id="GO:0016740">
    <property type="term" value="F:transferase activity"/>
    <property type="evidence" value="ECO:0007669"/>
    <property type="project" value="UniProtKB-KW"/>
</dbReference>
<reference evidence="1" key="1">
    <citation type="submission" date="2018-02" db="EMBL/GenBank/DDBJ databases">
        <title>Rhizophora mucronata_Transcriptome.</title>
        <authorList>
            <person name="Meera S.P."/>
            <person name="Sreeshan A."/>
            <person name="Augustine A."/>
        </authorList>
    </citation>
    <scope>NUCLEOTIDE SEQUENCE</scope>
    <source>
        <tissue evidence="1">Leaf</tissue>
    </source>
</reference>
<sequence>MIICTYFSTISHSKIIINIPQAIFHHSINKCIMAKSRSLPAYND</sequence>
<proteinExistence type="predicted"/>
<keyword evidence="1" id="KW-0808">Transferase</keyword>